<evidence type="ECO:0000313" key="2">
    <source>
        <dbReference type="EMBL" id="JAC18783.1"/>
    </source>
</evidence>
<feature type="transmembrane region" description="Helical" evidence="1">
    <location>
        <begin position="46"/>
        <end position="67"/>
    </location>
</feature>
<keyword evidence="1" id="KW-0812">Transmembrane</keyword>
<keyword evidence="1" id="KW-1133">Transmembrane helix</keyword>
<proteinExistence type="evidence at transcript level"/>
<organism evidence="2">
    <name type="scientific">Amblyomma cajennense</name>
    <name type="common">Cayenne tick</name>
    <name type="synonym">Acarus cajennensis</name>
    <dbReference type="NCBI Taxonomy" id="34607"/>
    <lineage>
        <taxon>Eukaryota</taxon>
        <taxon>Metazoa</taxon>
        <taxon>Ecdysozoa</taxon>
        <taxon>Arthropoda</taxon>
        <taxon>Chelicerata</taxon>
        <taxon>Arachnida</taxon>
        <taxon>Acari</taxon>
        <taxon>Parasitiformes</taxon>
        <taxon>Ixodida</taxon>
        <taxon>Ixodoidea</taxon>
        <taxon>Ixodidae</taxon>
        <taxon>Amblyomminae</taxon>
        <taxon>Amblyomma</taxon>
    </lineage>
</organism>
<keyword evidence="1" id="KW-0472">Membrane</keyword>
<protein>
    <submittedName>
        <fullName evidence="2">Putative secreted protein</fullName>
    </submittedName>
</protein>
<dbReference type="EMBL" id="GBBK01005699">
    <property type="protein sequence ID" value="JAC18783.1"/>
    <property type="molecule type" value="mRNA"/>
</dbReference>
<name>A0A023FD41_AMBCJ</name>
<sequence>MCLLVRLLVFDDGIKSTCCVNSPSPVFLNFCACLCRTLFHPAGNFVIVRLFLLYMVLSCLLSPLNMLHIASGFKNLLSFS</sequence>
<reference evidence="2" key="1">
    <citation type="submission" date="2014-03" db="EMBL/GenBank/DDBJ databases">
        <title>The sialotranscriptome of Amblyomma triste, Amblyomma parvum and Amblyomma cajennense ticks, uncovered by 454-based RNA-seq.</title>
        <authorList>
            <person name="Garcia G.R."/>
            <person name="Gardinassi L.G."/>
            <person name="Ribeiro J.M."/>
            <person name="Anatriello E."/>
            <person name="Ferreira B.R."/>
            <person name="Moreira H.N."/>
            <person name="Mafra C."/>
            <person name="Olegario M.M."/>
            <person name="Szabo P.J."/>
            <person name="Miranda-Santos I.K."/>
            <person name="Maruyama S.R."/>
        </authorList>
    </citation>
    <scope>NUCLEOTIDE SEQUENCE</scope>
    <source>
        <strain evidence="2">Uberlandia</strain>
        <tissue evidence="2">Salivary glands</tissue>
    </source>
</reference>
<accession>A0A023FD41</accession>
<dbReference type="AlphaFoldDB" id="A0A023FD41"/>
<evidence type="ECO:0000256" key="1">
    <source>
        <dbReference type="SAM" id="Phobius"/>
    </source>
</evidence>